<dbReference type="PANTHER" id="PTHR38096:SF1">
    <property type="entry name" value="ENTEROBACTIN SYNTHASE COMPONENT D"/>
    <property type="match status" value="1"/>
</dbReference>
<dbReference type="PRINTS" id="PR01399">
    <property type="entry name" value="ENTSNTHTASED"/>
</dbReference>
<name>A0ABW4DX23_9RHOB</name>
<protein>
    <submittedName>
        <fullName evidence="2">4'-phosphopantetheinyl transferase</fullName>
    </submittedName>
</protein>
<dbReference type="SUPFAM" id="SSF56214">
    <property type="entry name" value="4'-phosphopantetheinyl transferase"/>
    <property type="match status" value="1"/>
</dbReference>
<dbReference type="Proteomes" id="UP001597302">
    <property type="component" value="Unassembled WGS sequence"/>
</dbReference>
<proteinExistence type="predicted"/>
<dbReference type="PANTHER" id="PTHR38096">
    <property type="entry name" value="ENTEROBACTIN SYNTHASE COMPONENT D"/>
    <property type="match status" value="1"/>
</dbReference>
<dbReference type="Pfam" id="PF17837">
    <property type="entry name" value="4PPT_N"/>
    <property type="match status" value="1"/>
</dbReference>
<keyword evidence="3" id="KW-1185">Reference proteome</keyword>
<evidence type="ECO:0000259" key="1">
    <source>
        <dbReference type="Pfam" id="PF17837"/>
    </source>
</evidence>
<evidence type="ECO:0000313" key="2">
    <source>
        <dbReference type="EMBL" id="MFD1481253.1"/>
    </source>
</evidence>
<keyword evidence="2" id="KW-0808">Transferase</keyword>
<dbReference type="InterPro" id="IPR037143">
    <property type="entry name" value="4-PPantetheinyl_Trfase_dom_sf"/>
</dbReference>
<organism evidence="2 3">
    <name type="scientific">Paracoccus nototheniae</name>
    <dbReference type="NCBI Taxonomy" id="2489002"/>
    <lineage>
        <taxon>Bacteria</taxon>
        <taxon>Pseudomonadati</taxon>
        <taxon>Pseudomonadota</taxon>
        <taxon>Alphaproteobacteria</taxon>
        <taxon>Rhodobacterales</taxon>
        <taxon>Paracoccaceae</taxon>
        <taxon>Paracoccus</taxon>
    </lineage>
</organism>
<dbReference type="EMBL" id="JBHTOQ010000018">
    <property type="protein sequence ID" value="MFD1481253.1"/>
    <property type="molecule type" value="Genomic_DNA"/>
</dbReference>
<dbReference type="InterPro" id="IPR041354">
    <property type="entry name" value="4PPT_N"/>
</dbReference>
<comment type="caution">
    <text evidence="2">The sequence shown here is derived from an EMBL/GenBank/DDBJ whole genome shotgun (WGS) entry which is preliminary data.</text>
</comment>
<sequence length="250" mass="26110">MIPASLRDLLPPGVGIALRRLTDAAPPLWPGEAEAVARAVPARQREFASGRAAARSAMAGVGWPAQALPAGPDRAPLWPAGLVGSISHTRSWAGAVVAHQSDWAGIGFDLEPATPMPDDLAAMVLAPGDQPGDLLPPALAAKLIFSVKEAAFKAQFPLTGLWLDHRDVAVRLSHGAFSLRVRDVALKGRWVQTTPMQDRNMQAGDMHDGNTQAGGMQAGDMPTTAMFASVLLVGAEQGRQLGGLGVDVMA</sequence>
<dbReference type="InterPro" id="IPR003542">
    <property type="entry name" value="Enbac_synth_compD-like"/>
</dbReference>
<dbReference type="GO" id="GO:0016740">
    <property type="term" value="F:transferase activity"/>
    <property type="evidence" value="ECO:0007669"/>
    <property type="project" value="UniProtKB-KW"/>
</dbReference>
<dbReference type="RefSeq" id="WP_131577818.1">
    <property type="nucleotide sequence ID" value="NZ_CBCSAJ010000019.1"/>
</dbReference>
<feature type="domain" description="4'-phosphopantetheinyl transferase N-terminal" evidence="1">
    <location>
        <begin position="32"/>
        <end position="98"/>
    </location>
</feature>
<gene>
    <name evidence="2" type="ORF">ACFQ5P_08095</name>
</gene>
<evidence type="ECO:0000313" key="3">
    <source>
        <dbReference type="Proteomes" id="UP001597302"/>
    </source>
</evidence>
<accession>A0ABW4DX23</accession>
<reference evidence="3" key="1">
    <citation type="journal article" date="2019" name="Int. J. Syst. Evol. Microbiol.">
        <title>The Global Catalogue of Microorganisms (GCM) 10K type strain sequencing project: providing services to taxonomists for standard genome sequencing and annotation.</title>
        <authorList>
            <consortium name="The Broad Institute Genomics Platform"/>
            <consortium name="The Broad Institute Genome Sequencing Center for Infectious Disease"/>
            <person name="Wu L."/>
            <person name="Ma J."/>
        </authorList>
    </citation>
    <scope>NUCLEOTIDE SEQUENCE [LARGE SCALE GENOMIC DNA]</scope>
    <source>
        <strain evidence="3">CCM 8875</strain>
    </source>
</reference>